<dbReference type="FunCoup" id="R9T4H0">
    <property type="interactions" value="130"/>
</dbReference>
<dbReference type="Proteomes" id="UP000014070">
    <property type="component" value="Chromosome"/>
</dbReference>
<protein>
    <recommendedName>
        <fullName evidence="5 6">Small ribosomal subunit protein uS19</fullName>
    </recommendedName>
</protein>
<proteinExistence type="inferred from homology"/>
<evidence type="ECO:0000256" key="5">
    <source>
        <dbReference type="ARBA" id="ARBA00035163"/>
    </source>
</evidence>
<dbReference type="NCBIfam" id="NF003121">
    <property type="entry name" value="PRK04038.1"/>
    <property type="match status" value="1"/>
</dbReference>
<dbReference type="Pfam" id="PF00203">
    <property type="entry name" value="Ribosomal_S19"/>
    <property type="match status" value="1"/>
</dbReference>
<gene>
    <name evidence="6 9" type="primary">rps19p</name>
    <name evidence="9" type="ORF">MMINT_04360</name>
</gene>
<evidence type="ECO:0000313" key="9">
    <source>
        <dbReference type="EMBL" id="AGN25817.1"/>
    </source>
</evidence>
<dbReference type="SUPFAM" id="SSF54570">
    <property type="entry name" value="Ribosomal protein S19"/>
    <property type="match status" value="1"/>
</dbReference>
<dbReference type="GO" id="GO:0000028">
    <property type="term" value="P:ribosomal small subunit assembly"/>
    <property type="evidence" value="ECO:0007669"/>
    <property type="project" value="TreeGrafter"/>
</dbReference>
<comment type="function">
    <text evidence="1 6">Protein S19 forms a complex with S13 that binds strongly to the 16S ribosomal RNA.</text>
</comment>
<dbReference type="STRING" id="1295009.MMINT_04360"/>
<evidence type="ECO:0000256" key="6">
    <source>
        <dbReference type="HAMAP-Rule" id="MF_00531"/>
    </source>
</evidence>
<dbReference type="PANTHER" id="PTHR11880">
    <property type="entry name" value="RIBOSOMAL PROTEIN S19P FAMILY MEMBER"/>
    <property type="match status" value="1"/>
</dbReference>
<dbReference type="Gene3D" id="3.30.860.10">
    <property type="entry name" value="30s Ribosomal Protein S19, Chain A"/>
    <property type="match status" value="1"/>
</dbReference>
<dbReference type="EMBL" id="CP005934">
    <property type="protein sequence ID" value="AGN25817.1"/>
    <property type="molecule type" value="Genomic_DNA"/>
</dbReference>
<feature type="compositionally biased region" description="Basic residues" evidence="8">
    <location>
        <begin position="12"/>
        <end position="27"/>
    </location>
</feature>
<evidence type="ECO:0000256" key="3">
    <source>
        <dbReference type="ARBA" id="ARBA00022980"/>
    </source>
</evidence>
<evidence type="ECO:0000256" key="1">
    <source>
        <dbReference type="ARBA" id="ARBA00003239"/>
    </source>
</evidence>
<keyword evidence="10" id="KW-1185">Reference proteome</keyword>
<keyword evidence="6" id="KW-0694">RNA-binding</keyword>
<evidence type="ECO:0000256" key="4">
    <source>
        <dbReference type="ARBA" id="ARBA00023274"/>
    </source>
</evidence>
<dbReference type="HOGENOM" id="CLU_097347_1_0_2"/>
<evidence type="ECO:0000256" key="8">
    <source>
        <dbReference type="SAM" id="MobiDB-lite"/>
    </source>
</evidence>
<dbReference type="NCBIfam" id="TIGR01025">
    <property type="entry name" value="uS19_arch"/>
    <property type="match status" value="1"/>
</dbReference>
<dbReference type="InterPro" id="IPR005713">
    <property type="entry name" value="Ribosomal_uS19_euk/arc"/>
</dbReference>
<dbReference type="PIRSF" id="PIRSF002144">
    <property type="entry name" value="Ribosomal_S19"/>
    <property type="match status" value="1"/>
</dbReference>
<dbReference type="PRINTS" id="PR00975">
    <property type="entry name" value="RIBOSOMALS19"/>
</dbReference>
<evidence type="ECO:0000256" key="7">
    <source>
        <dbReference type="RuleBase" id="RU003485"/>
    </source>
</evidence>
<dbReference type="AlphaFoldDB" id="R9T4H0"/>
<dbReference type="HAMAP" id="MF_00531">
    <property type="entry name" value="Ribosomal_uS19"/>
    <property type="match status" value="1"/>
</dbReference>
<dbReference type="PANTHER" id="PTHR11880:SF2">
    <property type="entry name" value="SMALL RIBOSOMAL SUBUNIT PROTEIN US19"/>
    <property type="match status" value="1"/>
</dbReference>
<dbReference type="GeneID" id="41322865"/>
<feature type="region of interest" description="Disordered" evidence="8">
    <location>
        <begin position="1"/>
        <end position="27"/>
    </location>
</feature>
<keyword evidence="3 6" id="KW-0689">Ribosomal protein</keyword>
<name>R9T4H0_METII</name>
<dbReference type="InterPro" id="IPR023575">
    <property type="entry name" value="Ribosomal_uS19_SF"/>
</dbReference>
<accession>R9T4H0</accession>
<reference evidence="9 10" key="1">
    <citation type="journal article" date="2013" name="Genome Announc.">
        <title>Genome sequence of 'Candidatus Methanomassiliicoccus intestinalis' Issoire-Mx1, a third thermoplasmatales-related methanogenic archaeon from human feces.</title>
        <authorList>
            <person name="Borrel G."/>
            <person name="Harris H.M."/>
            <person name="Parisot N."/>
            <person name="Gaci N."/>
            <person name="Tottey W."/>
            <person name="Mihajlovski A."/>
            <person name="Deane J."/>
            <person name="Gribaldo S."/>
            <person name="Bardot O."/>
            <person name="Peyretaillade E."/>
            <person name="Peyret P."/>
            <person name="O'Toole P.W."/>
            <person name="Brugere J.F."/>
        </authorList>
    </citation>
    <scope>NUCLEOTIDE SEQUENCE [LARGE SCALE GENOMIC DNA]</scope>
    <source>
        <strain evidence="9 10">Issoire-Mx1</strain>
    </source>
</reference>
<keyword evidence="4 6" id="KW-0687">Ribonucleoprotein</keyword>
<sequence length="154" mass="17645">MAKATKYGNPKSARRKQRKKKGGITARRKKEFTYRGYSMEELLEMPFDEMVSLLPCRIRRTLARGMNDEQSTAFETLRTSDKEVIKTHRRDVPIVPQFVGKRVSVYNGKEFIEFEIKPEMIGHFTGEFSMTRGDVKHSGPGVGATRGSKFLPLK</sequence>
<dbReference type="RefSeq" id="WP_020448342.1">
    <property type="nucleotide sequence ID" value="NC_021353.1"/>
</dbReference>
<dbReference type="GO" id="GO:0022627">
    <property type="term" value="C:cytosolic small ribosomal subunit"/>
    <property type="evidence" value="ECO:0007669"/>
    <property type="project" value="UniProtKB-UniRule"/>
</dbReference>
<dbReference type="GO" id="GO:0019843">
    <property type="term" value="F:rRNA binding"/>
    <property type="evidence" value="ECO:0007669"/>
    <property type="project" value="UniProtKB-UniRule"/>
</dbReference>
<evidence type="ECO:0000313" key="10">
    <source>
        <dbReference type="Proteomes" id="UP000014070"/>
    </source>
</evidence>
<organism evidence="9 10">
    <name type="scientific">Methanomassiliicoccus intestinalis (strain Issoire-Mx1)</name>
    <dbReference type="NCBI Taxonomy" id="1295009"/>
    <lineage>
        <taxon>Archaea</taxon>
        <taxon>Methanobacteriati</taxon>
        <taxon>Thermoplasmatota</taxon>
        <taxon>Thermoplasmata</taxon>
        <taxon>Methanomassiliicoccales</taxon>
        <taxon>Methanomassiliicoccaceae</taxon>
        <taxon>Methanomassiliicoccus</taxon>
    </lineage>
</organism>
<keyword evidence="6" id="KW-0699">rRNA-binding</keyword>
<dbReference type="InterPro" id="IPR002222">
    <property type="entry name" value="Ribosomal_uS19"/>
</dbReference>
<dbReference type="GO" id="GO:0006412">
    <property type="term" value="P:translation"/>
    <property type="evidence" value="ECO:0007669"/>
    <property type="project" value="UniProtKB-UniRule"/>
</dbReference>
<evidence type="ECO:0000256" key="2">
    <source>
        <dbReference type="ARBA" id="ARBA00007345"/>
    </source>
</evidence>
<dbReference type="OrthoDB" id="30559at2157"/>
<dbReference type="InParanoid" id="R9T4H0"/>
<dbReference type="KEGG" id="mer:MMINT_04360"/>
<comment type="similarity">
    <text evidence="2 6 7">Belongs to the universal ribosomal protein uS19 family.</text>
</comment>
<dbReference type="GO" id="GO:0003735">
    <property type="term" value="F:structural constituent of ribosome"/>
    <property type="evidence" value="ECO:0007669"/>
    <property type="project" value="UniProtKB-UniRule"/>
</dbReference>